<proteinExistence type="predicted"/>
<sequence>MVTDLDLVRGEFAGAEAATIFTDASGTGFGGRLGPNRGARLGRPSTASQRGSETTPERFVIRDAVLKRVFGQAFRGAAAGGRSVQPQQKALKLLLLLVAWERAGFTNRLRLLIGELQLVGISMEAIKEHGRWKSEAVQLYVRKSVAVRRAAMDKM</sequence>
<accession>A0A9W6BNW7</accession>
<evidence type="ECO:0000256" key="1">
    <source>
        <dbReference type="SAM" id="MobiDB-lite"/>
    </source>
</evidence>
<dbReference type="EMBL" id="BRXU01000013">
    <property type="protein sequence ID" value="GLC55579.1"/>
    <property type="molecule type" value="Genomic_DNA"/>
</dbReference>
<name>A0A9W6BNW7_9CHLO</name>
<feature type="compositionally biased region" description="Polar residues" evidence="1">
    <location>
        <begin position="45"/>
        <end position="54"/>
    </location>
</feature>
<evidence type="ECO:0000313" key="2">
    <source>
        <dbReference type="EMBL" id="GLC55579.1"/>
    </source>
</evidence>
<reference evidence="2 3" key="1">
    <citation type="journal article" date="2023" name="Commun. Biol.">
        <title>Reorganization of the ancestral sex-determining regions during the evolution of trioecy in Pleodorina starrii.</title>
        <authorList>
            <person name="Takahashi K."/>
            <person name="Suzuki S."/>
            <person name="Kawai-Toyooka H."/>
            <person name="Yamamoto K."/>
            <person name="Hamaji T."/>
            <person name="Ootsuki R."/>
            <person name="Yamaguchi H."/>
            <person name="Kawachi M."/>
            <person name="Higashiyama T."/>
            <person name="Nozaki H."/>
        </authorList>
    </citation>
    <scope>NUCLEOTIDE SEQUENCE [LARGE SCALE GENOMIC DNA]</scope>
    <source>
        <strain evidence="2 3">NIES-4479</strain>
    </source>
</reference>
<dbReference type="Proteomes" id="UP001165080">
    <property type="component" value="Unassembled WGS sequence"/>
</dbReference>
<gene>
    <name evidence="2" type="primary">PLESTB001584</name>
    <name evidence="2" type="ORF">PLESTB_001002600</name>
</gene>
<keyword evidence="3" id="KW-1185">Reference proteome</keyword>
<organism evidence="2 3">
    <name type="scientific">Pleodorina starrii</name>
    <dbReference type="NCBI Taxonomy" id="330485"/>
    <lineage>
        <taxon>Eukaryota</taxon>
        <taxon>Viridiplantae</taxon>
        <taxon>Chlorophyta</taxon>
        <taxon>core chlorophytes</taxon>
        <taxon>Chlorophyceae</taxon>
        <taxon>CS clade</taxon>
        <taxon>Chlamydomonadales</taxon>
        <taxon>Volvocaceae</taxon>
        <taxon>Pleodorina</taxon>
    </lineage>
</organism>
<protein>
    <submittedName>
        <fullName evidence="2">Protein ubiquitination</fullName>
    </submittedName>
</protein>
<comment type="caution">
    <text evidence="2">The sequence shown here is derived from an EMBL/GenBank/DDBJ whole genome shotgun (WGS) entry which is preliminary data.</text>
</comment>
<dbReference type="AlphaFoldDB" id="A0A9W6BNW7"/>
<feature type="region of interest" description="Disordered" evidence="1">
    <location>
        <begin position="29"/>
        <end position="55"/>
    </location>
</feature>
<evidence type="ECO:0000313" key="3">
    <source>
        <dbReference type="Proteomes" id="UP001165080"/>
    </source>
</evidence>